<dbReference type="GO" id="GO:0003723">
    <property type="term" value="F:RNA binding"/>
    <property type="evidence" value="ECO:0007669"/>
    <property type="project" value="InterPro"/>
</dbReference>
<dbReference type="GO" id="GO:0009982">
    <property type="term" value="F:pseudouridine synthase activity"/>
    <property type="evidence" value="ECO:0007669"/>
    <property type="project" value="InterPro"/>
</dbReference>
<protein>
    <submittedName>
        <fullName evidence="3">Rna pseudouridine synthase</fullName>
    </submittedName>
</protein>
<gene>
    <name evidence="3" type="ORF">TSPGSL018_625</name>
</gene>
<evidence type="ECO:0000313" key="3">
    <source>
        <dbReference type="EMBL" id="JAC84584.1"/>
    </source>
</evidence>
<dbReference type="InterPro" id="IPR006145">
    <property type="entry name" value="PsdUridine_synth_RsuA/RluA"/>
</dbReference>
<dbReference type="SUPFAM" id="SSF55120">
    <property type="entry name" value="Pseudouridine synthase"/>
    <property type="match status" value="1"/>
</dbReference>
<dbReference type="InterPro" id="IPR050188">
    <property type="entry name" value="RluA_PseudoU_synthase"/>
</dbReference>
<reference evidence="3" key="1">
    <citation type="submission" date="2014-05" db="EMBL/GenBank/DDBJ databases">
        <title>The transcriptome of the halophilic microalga Tetraselmis sp. GSL018 isolated from the Great Salt Lake, Utah.</title>
        <authorList>
            <person name="Jinkerson R.E."/>
            <person name="D'Adamo S."/>
            <person name="Posewitz M.C."/>
        </authorList>
    </citation>
    <scope>NUCLEOTIDE SEQUENCE</scope>
    <source>
        <strain evidence="3">GSL018</strain>
    </source>
</reference>
<comment type="similarity">
    <text evidence="1">Belongs to the pseudouridine synthase RluA family.</text>
</comment>
<dbReference type="InterPro" id="IPR020103">
    <property type="entry name" value="PsdUridine_synth_cat_dom_sf"/>
</dbReference>
<dbReference type="CDD" id="cd02869">
    <property type="entry name" value="PseudoU_synth_RluA_like"/>
    <property type="match status" value="1"/>
</dbReference>
<name>A0A061SNE8_9CHLO</name>
<accession>A0A061SNE8</accession>
<evidence type="ECO:0000256" key="1">
    <source>
        <dbReference type="ARBA" id="ARBA00010876"/>
    </source>
</evidence>
<proteinExistence type="inferred from homology"/>
<feature type="domain" description="Pseudouridine synthase RsuA/RluA-like" evidence="2">
    <location>
        <begin position="149"/>
        <end position="296"/>
    </location>
</feature>
<dbReference type="EMBL" id="GBEZ01000294">
    <property type="protein sequence ID" value="JAC84584.1"/>
    <property type="molecule type" value="Transcribed_RNA"/>
</dbReference>
<dbReference type="Pfam" id="PF00849">
    <property type="entry name" value="PseudoU_synth_2"/>
    <property type="match status" value="1"/>
</dbReference>
<dbReference type="PANTHER" id="PTHR21600:SF87">
    <property type="entry name" value="RNA PSEUDOURIDYLATE SYNTHASE DOMAIN-CONTAINING PROTEIN 1"/>
    <property type="match status" value="1"/>
</dbReference>
<dbReference type="PANTHER" id="PTHR21600">
    <property type="entry name" value="MITOCHONDRIAL RNA PSEUDOURIDINE SYNTHASE"/>
    <property type="match status" value="1"/>
</dbReference>
<sequence length="373" mass="41235">MTSPTVLRSQLSLCTYRLLHSDKNESCLNAVKGGVCKDESKTQSACEKALSKYVVTAEAVVPKLDEPVPIVEVVCKELTSSFPTISSARKAVRRGEVTVDGIARKCDWKLRGGELLQRRERAASGRQLEADKVPPTLVLKVLHETDTWAVVLKPEGIPTVEPSEPNGWTAERLLPYFLRPTTETGALWRPRTVHRLDRATSGVLCCAKTRLSLRKLQGAFSERLVKKKYCALLVGKLEGEGVVNLPLKDGKGKLREAITKFKACAHTRSLSWGWITSVELWPETGRTHQLRRHMASLEHPIIGDKKYARSEHIVDGEGLFLSAVELSIPDPEEGSVCGEAKVSVPEPTKFTLLRQKELGLWKTDTSNSSIPGV</sequence>
<organism evidence="3">
    <name type="scientific">Tetraselmis sp. GSL018</name>
    <dbReference type="NCBI Taxonomy" id="582737"/>
    <lineage>
        <taxon>Eukaryota</taxon>
        <taxon>Viridiplantae</taxon>
        <taxon>Chlorophyta</taxon>
        <taxon>core chlorophytes</taxon>
        <taxon>Chlorodendrophyceae</taxon>
        <taxon>Chlorodendrales</taxon>
        <taxon>Chlorodendraceae</taxon>
        <taxon>Tetraselmis</taxon>
    </lineage>
</organism>
<dbReference type="GO" id="GO:0000455">
    <property type="term" value="P:enzyme-directed rRNA pseudouridine synthesis"/>
    <property type="evidence" value="ECO:0007669"/>
    <property type="project" value="TreeGrafter"/>
</dbReference>
<dbReference type="Gene3D" id="3.30.2350.10">
    <property type="entry name" value="Pseudouridine synthase"/>
    <property type="match status" value="1"/>
</dbReference>
<dbReference type="AlphaFoldDB" id="A0A061SNE8"/>
<evidence type="ECO:0000259" key="2">
    <source>
        <dbReference type="Pfam" id="PF00849"/>
    </source>
</evidence>